<evidence type="ECO:0000256" key="1">
    <source>
        <dbReference type="SAM" id="MobiDB-lite"/>
    </source>
</evidence>
<evidence type="ECO:0000313" key="2">
    <source>
        <dbReference type="EMBL" id="MPC77611.1"/>
    </source>
</evidence>
<dbReference type="AlphaFoldDB" id="A0A5B7HX15"/>
<reference evidence="2 3" key="1">
    <citation type="submission" date="2019-05" db="EMBL/GenBank/DDBJ databases">
        <title>Another draft genome of Portunus trituberculatus and its Hox gene families provides insights of decapod evolution.</title>
        <authorList>
            <person name="Jeong J.-H."/>
            <person name="Song I."/>
            <person name="Kim S."/>
            <person name="Choi T."/>
            <person name="Kim D."/>
            <person name="Ryu S."/>
            <person name="Kim W."/>
        </authorList>
    </citation>
    <scope>NUCLEOTIDE SEQUENCE [LARGE SCALE GENOMIC DNA]</scope>
    <source>
        <tissue evidence="2">Muscle</tissue>
    </source>
</reference>
<organism evidence="2 3">
    <name type="scientific">Portunus trituberculatus</name>
    <name type="common">Swimming crab</name>
    <name type="synonym">Neptunus trituberculatus</name>
    <dbReference type="NCBI Taxonomy" id="210409"/>
    <lineage>
        <taxon>Eukaryota</taxon>
        <taxon>Metazoa</taxon>
        <taxon>Ecdysozoa</taxon>
        <taxon>Arthropoda</taxon>
        <taxon>Crustacea</taxon>
        <taxon>Multicrustacea</taxon>
        <taxon>Malacostraca</taxon>
        <taxon>Eumalacostraca</taxon>
        <taxon>Eucarida</taxon>
        <taxon>Decapoda</taxon>
        <taxon>Pleocyemata</taxon>
        <taxon>Brachyura</taxon>
        <taxon>Eubrachyura</taxon>
        <taxon>Portunoidea</taxon>
        <taxon>Portunidae</taxon>
        <taxon>Portuninae</taxon>
        <taxon>Portunus</taxon>
    </lineage>
</organism>
<comment type="caution">
    <text evidence="2">The sequence shown here is derived from an EMBL/GenBank/DDBJ whole genome shotgun (WGS) entry which is preliminary data.</text>
</comment>
<evidence type="ECO:0000313" key="3">
    <source>
        <dbReference type="Proteomes" id="UP000324222"/>
    </source>
</evidence>
<sequence length="81" mass="8765">MEEEMVLKVEVDVKVAAGVLDVHLGVRTRPTAMARRIEVVVVVGKGSRKGNHGRGGRAHSRQHTMRATANPAPITTRAENT</sequence>
<name>A0A5B7HX15_PORTR</name>
<keyword evidence="3" id="KW-1185">Reference proteome</keyword>
<dbReference type="Proteomes" id="UP000324222">
    <property type="component" value="Unassembled WGS sequence"/>
</dbReference>
<proteinExistence type="predicted"/>
<accession>A0A5B7HX15</accession>
<feature type="region of interest" description="Disordered" evidence="1">
    <location>
        <begin position="45"/>
        <end position="81"/>
    </location>
</feature>
<feature type="compositionally biased region" description="Basic residues" evidence="1">
    <location>
        <begin position="46"/>
        <end position="64"/>
    </location>
</feature>
<dbReference type="EMBL" id="VSRR010046263">
    <property type="protein sequence ID" value="MPC77611.1"/>
    <property type="molecule type" value="Genomic_DNA"/>
</dbReference>
<gene>
    <name evidence="2" type="ORF">E2C01_072069</name>
</gene>
<protein>
    <submittedName>
        <fullName evidence="2">Uncharacterized protein</fullName>
    </submittedName>
</protein>